<dbReference type="Proteomes" id="UP000675881">
    <property type="component" value="Chromosome 15"/>
</dbReference>
<evidence type="ECO:0000313" key="7">
    <source>
        <dbReference type="Proteomes" id="UP000675881"/>
    </source>
</evidence>
<sequence length="152" mass="17976">MEWMGAGPEHSSSRLERFLQMSDSKESEVDGDNVNWHIVYPTNSAQYFHLLRRQMVRNFRKPLVVAVPKICLRMIIFVSGKHYYALNNYRKSRNIQDTALIRIEQLCPFPSKLLQDVVDKYSKAESFIWSQEEHRNMGAWTFVSPRFQNMSE</sequence>
<gene>
    <name evidence="6" type="ORF">LSAA_5880</name>
</gene>
<dbReference type="EC" id="1.2.4.2" evidence="6"/>
<evidence type="ECO:0000256" key="2">
    <source>
        <dbReference type="ARBA" id="ARBA00006936"/>
    </source>
</evidence>
<accession>A0A7R8CLS1</accession>
<dbReference type="AlphaFoldDB" id="A0A7R8CLS1"/>
<protein>
    <submittedName>
        <fullName evidence="6">DHKTD1</fullName>
        <ecNumber evidence="6">1.2.4.2</ecNumber>
    </submittedName>
</protein>
<evidence type="ECO:0000259" key="5">
    <source>
        <dbReference type="Pfam" id="PF16870"/>
    </source>
</evidence>
<dbReference type="Gene3D" id="3.40.50.11610">
    <property type="entry name" value="Multifunctional 2-oxoglutarate metabolism enzyme, C-terminal domain"/>
    <property type="match status" value="2"/>
</dbReference>
<keyword evidence="4" id="KW-0786">Thiamine pyrophosphate</keyword>
<keyword evidence="3 6" id="KW-0560">Oxidoreductase</keyword>
<comment type="similarity">
    <text evidence="2">Belongs to the alpha-ketoglutarate dehydrogenase family.</text>
</comment>
<dbReference type="SUPFAM" id="SSF52518">
    <property type="entry name" value="Thiamin diphosphate-binding fold (THDP-binding)"/>
    <property type="match status" value="1"/>
</dbReference>
<keyword evidence="7" id="KW-1185">Reference proteome</keyword>
<evidence type="ECO:0000313" key="6">
    <source>
        <dbReference type="EMBL" id="CAF2859550.1"/>
    </source>
</evidence>
<dbReference type="InterPro" id="IPR042179">
    <property type="entry name" value="KGD_C_sf"/>
</dbReference>
<reference evidence="6" key="1">
    <citation type="submission" date="2021-02" db="EMBL/GenBank/DDBJ databases">
        <authorList>
            <person name="Bekaert M."/>
        </authorList>
    </citation>
    <scope>NUCLEOTIDE SEQUENCE</scope>
    <source>
        <strain evidence="6">IoA-00</strain>
    </source>
</reference>
<name>A0A7R8CLS1_LEPSM</name>
<dbReference type="GO" id="GO:0030976">
    <property type="term" value="F:thiamine pyrophosphate binding"/>
    <property type="evidence" value="ECO:0007669"/>
    <property type="project" value="InterPro"/>
</dbReference>
<proteinExistence type="inferred from homology"/>
<dbReference type="Pfam" id="PF16870">
    <property type="entry name" value="OxoGdeHyase_C"/>
    <property type="match status" value="1"/>
</dbReference>
<dbReference type="InterPro" id="IPR031717">
    <property type="entry name" value="ODO-1/KGD_C"/>
</dbReference>
<feature type="domain" description="2-oxoglutarate dehydrogenase E1 component/KDG C-terminal" evidence="5">
    <location>
        <begin position="72"/>
        <end position="150"/>
    </location>
</feature>
<evidence type="ECO:0000256" key="4">
    <source>
        <dbReference type="ARBA" id="ARBA00023052"/>
    </source>
</evidence>
<dbReference type="GO" id="GO:0004591">
    <property type="term" value="F:oxoglutarate dehydrogenase (succinyl-transferring) activity"/>
    <property type="evidence" value="ECO:0007669"/>
    <property type="project" value="UniProtKB-EC"/>
</dbReference>
<dbReference type="EMBL" id="HG994594">
    <property type="protein sequence ID" value="CAF2859550.1"/>
    <property type="molecule type" value="Genomic_DNA"/>
</dbReference>
<evidence type="ECO:0000256" key="1">
    <source>
        <dbReference type="ARBA" id="ARBA00001964"/>
    </source>
</evidence>
<dbReference type="InterPro" id="IPR029061">
    <property type="entry name" value="THDP-binding"/>
</dbReference>
<dbReference type="PANTHER" id="PTHR23152:SF4">
    <property type="entry name" value="2-OXOADIPATE DEHYDROGENASE COMPLEX COMPONENT E1"/>
    <property type="match status" value="1"/>
</dbReference>
<dbReference type="OrthoDB" id="413077at2759"/>
<comment type="cofactor">
    <cofactor evidence="1">
        <name>thiamine diphosphate</name>
        <dbReference type="ChEBI" id="CHEBI:58937"/>
    </cofactor>
</comment>
<organism evidence="6 7">
    <name type="scientific">Lepeophtheirus salmonis</name>
    <name type="common">Salmon louse</name>
    <name type="synonym">Caligus salmonis</name>
    <dbReference type="NCBI Taxonomy" id="72036"/>
    <lineage>
        <taxon>Eukaryota</taxon>
        <taxon>Metazoa</taxon>
        <taxon>Ecdysozoa</taxon>
        <taxon>Arthropoda</taxon>
        <taxon>Crustacea</taxon>
        <taxon>Multicrustacea</taxon>
        <taxon>Hexanauplia</taxon>
        <taxon>Copepoda</taxon>
        <taxon>Siphonostomatoida</taxon>
        <taxon>Caligidae</taxon>
        <taxon>Lepeophtheirus</taxon>
    </lineage>
</organism>
<evidence type="ECO:0000256" key="3">
    <source>
        <dbReference type="ARBA" id="ARBA00023002"/>
    </source>
</evidence>
<dbReference type="PANTHER" id="PTHR23152">
    <property type="entry name" value="2-OXOGLUTARATE DEHYDROGENASE"/>
    <property type="match status" value="1"/>
</dbReference>
<dbReference type="InterPro" id="IPR011603">
    <property type="entry name" value="2oxoglutarate_DH_E1"/>
</dbReference>